<organism evidence="2 3">
    <name type="scientific">Candidatus Desulfolinea nitratireducens</name>
    <dbReference type="NCBI Taxonomy" id="2841698"/>
    <lineage>
        <taxon>Bacteria</taxon>
        <taxon>Bacillati</taxon>
        <taxon>Chloroflexota</taxon>
        <taxon>Anaerolineae</taxon>
        <taxon>Anaerolineales</taxon>
        <taxon>Anaerolineales incertae sedis</taxon>
        <taxon>Candidatus Desulfolinea</taxon>
    </lineage>
</organism>
<evidence type="ECO:0000313" key="3">
    <source>
        <dbReference type="Proteomes" id="UP000614469"/>
    </source>
</evidence>
<dbReference type="Proteomes" id="UP000614469">
    <property type="component" value="Unassembled WGS sequence"/>
</dbReference>
<dbReference type="AlphaFoldDB" id="A0A8J6NIG8"/>
<evidence type="ECO:0000259" key="1">
    <source>
        <dbReference type="PROSITE" id="PS51549"/>
    </source>
</evidence>
<evidence type="ECO:0000313" key="2">
    <source>
        <dbReference type="EMBL" id="MBC8336081.1"/>
    </source>
</evidence>
<gene>
    <name evidence="2" type="ORF">H8E29_12505</name>
</gene>
<comment type="caution">
    <text evidence="2">The sequence shown here is derived from an EMBL/GenBank/DDBJ whole genome shotgun (WGS) entry which is preliminary data.</text>
</comment>
<dbReference type="Pfam" id="PF10517">
    <property type="entry name" value="DM13"/>
    <property type="match status" value="1"/>
</dbReference>
<feature type="domain" description="DM13" evidence="1">
    <location>
        <begin position="14"/>
        <end position="119"/>
    </location>
</feature>
<accession>A0A8J6NIG8</accession>
<feature type="non-terminal residue" evidence="2">
    <location>
        <position position="1"/>
    </location>
</feature>
<dbReference type="InterPro" id="IPR019545">
    <property type="entry name" value="DM13_domain"/>
</dbReference>
<proteinExistence type="predicted"/>
<reference evidence="2 3" key="1">
    <citation type="submission" date="2020-08" db="EMBL/GenBank/DDBJ databases">
        <title>Bridging the membrane lipid divide: bacteria of the FCB group superphylum have the potential to synthesize archaeal ether lipids.</title>
        <authorList>
            <person name="Villanueva L."/>
            <person name="Von Meijenfeldt F.A.B."/>
            <person name="Westbye A.B."/>
            <person name="Yadav S."/>
            <person name="Hopmans E.C."/>
            <person name="Dutilh B.E."/>
            <person name="Sinninghe Damste J.S."/>
        </authorList>
    </citation>
    <scope>NUCLEOTIDE SEQUENCE [LARGE SCALE GENOMIC DNA]</scope>
    <source>
        <strain evidence="2">NIOZ-UU36</strain>
    </source>
</reference>
<dbReference type="PROSITE" id="PS51549">
    <property type="entry name" value="DM13"/>
    <property type="match status" value="1"/>
</dbReference>
<name>A0A8J6NIG8_9CHLR</name>
<protein>
    <submittedName>
        <fullName evidence="2">DM13 domain-containing protein</fullName>
    </submittedName>
</protein>
<dbReference type="EMBL" id="JACNJN010000138">
    <property type="protein sequence ID" value="MBC8336081.1"/>
    <property type="molecule type" value="Genomic_DNA"/>
</dbReference>
<sequence length="119" mass="13037">IQPTESAAVILLQGKFEGADQDHTGAGTATIYQRADGTYYLNLENFSVCCGPDLYVFFVRKPSSAEYAELGEFLEISSLAAISGDQDYEIPENTDLSQFKSVAVYCKPFQVIIAFATMN</sequence>